<gene>
    <name evidence="1" type="ORF">Ami103574_06065</name>
</gene>
<dbReference type="SUPFAM" id="SSF69318">
    <property type="entry name" value="Integrin alpha N-terminal domain"/>
    <property type="match status" value="1"/>
</dbReference>
<reference evidence="1 2" key="1">
    <citation type="submission" date="2020-02" db="EMBL/GenBank/DDBJ databases">
        <authorList>
            <person name="Kim Y.B."/>
            <person name="Roh S.W."/>
        </authorList>
    </citation>
    <scope>NUCLEOTIDE SEQUENCE [LARGE SCALE GENOMIC DNA]</scope>
    <source>
        <strain evidence="1 2">DSM 103574</strain>
    </source>
</reference>
<accession>A0A858C0F1</accession>
<sequence length="183" mass="21232">MLLLLWLCFGQPKSPSVPIQAQGDLNGNGIPEKYVLIDQTLLVIEGKQEIWQSPQGYRVESFALADVDNDGQLNIVISLWKKGSFGKLRPFWHKGENDEYKNHLFVYKLQNHTIKAVWCSSNLDRPILAFDVRDVDGDGLNELVVKEGHYKKIWGQKYTVDEEKPARITVWQWQQWGFYLEEP</sequence>
<proteinExistence type="predicted"/>
<dbReference type="AlphaFoldDB" id="A0A858C0F1"/>
<dbReference type="KEGG" id="abut:Ami103574_06065"/>
<evidence type="ECO:0000313" key="2">
    <source>
        <dbReference type="Proteomes" id="UP000466848"/>
    </source>
</evidence>
<organism evidence="1 2">
    <name type="scientific">Aminipila butyrica</name>
    <dbReference type="NCBI Taxonomy" id="433296"/>
    <lineage>
        <taxon>Bacteria</taxon>
        <taxon>Bacillati</taxon>
        <taxon>Bacillota</taxon>
        <taxon>Clostridia</taxon>
        <taxon>Peptostreptococcales</taxon>
        <taxon>Anaerovoracaceae</taxon>
        <taxon>Aminipila</taxon>
    </lineage>
</organism>
<name>A0A858C0F1_9FIRM</name>
<protein>
    <submittedName>
        <fullName evidence="1">VCBS repeat-containing protein</fullName>
    </submittedName>
</protein>
<dbReference type="InterPro" id="IPR028994">
    <property type="entry name" value="Integrin_alpha_N"/>
</dbReference>
<dbReference type="Proteomes" id="UP000466848">
    <property type="component" value="Chromosome"/>
</dbReference>
<keyword evidence="2" id="KW-1185">Reference proteome</keyword>
<evidence type="ECO:0000313" key="1">
    <source>
        <dbReference type="EMBL" id="QIB70700.1"/>
    </source>
</evidence>
<dbReference type="EMBL" id="CP048649">
    <property type="protein sequence ID" value="QIB70700.1"/>
    <property type="molecule type" value="Genomic_DNA"/>
</dbReference>